<organism evidence="3 4">
    <name type="scientific">Peptoniphilus lacrimalis</name>
    <dbReference type="NCBI Taxonomy" id="33031"/>
    <lineage>
        <taxon>Bacteria</taxon>
        <taxon>Bacillati</taxon>
        <taxon>Bacillota</taxon>
        <taxon>Tissierellia</taxon>
        <taxon>Tissierellales</taxon>
        <taxon>Peptoniphilaceae</taxon>
        <taxon>Peptoniphilus</taxon>
    </lineage>
</organism>
<reference evidence="3 4" key="1">
    <citation type="submission" date="2018-06" db="EMBL/GenBank/DDBJ databases">
        <authorList>
            <consortium name="Pathogen Informatics"/>
            <person name="Doyle S."/>
        </authorList>
    </citation>
    <scope>NUCLEOTIDE SEQUENCE [LARGE SCALE GENOMIC DNA]</scope>
    <source>
        <strain evidence="3 4">NCTC13149</strain>
    </source>
</reference>
<dbReference type="Pfam" id="PF13509">
    <property type="entry name" value="S1_2"/>
    <property type="match status" value="2"/>
</dbReference>
<dbReference type="Proteomes" id="UP000255517">
    <property type="component" value="Unassembled WGS sequence"/>
</dbReference>
<dbReference type="Gene3D" id="1.10.10.10">
    <property type="entry name" value="Winged helix-like DNA-binding domain superfamily/Winged helix DNA-binding domain"/>
    <property type="match status" value="1"/>
</dbReference>
<dbReference type="PIRSF" id="PIRSF012524">
    <property type="entry name" value="YitL_S1"/>
    <property type="match status" value="1"/>
</dbReference>
<dbReference type="Pfam" id="PF17783">
    <property type="entry name" value="WHD_CvfB"/>
    <property type="match status" value="1"/>
</dbReference>
<dbReference type="InterPro" id="IPR040764">
    <property type="entry name" value="CvfB_WH"/>
</dbReference>
<dbReference type="PROSITE" id="PS50126">
    <property type="entry name" value="S1"/>
    <property type="match status" value="1"/>
</dbReference>
<accession>A0A379C5B6</accession>
<dbReference type="InterPro" id="IPR014464">
    <property type="entry name" value="CvfB_fam"/>
</dbReference>
<gene>
    <name evidence="3" type="primary">cvfB</name>
    <name evidence="3" type="ORF">NCTC13149_01256</name>
</gene>
<evidence type="ECO:0000313" key="4">
    <source>
        <dbReference type="Proteomes" id="UP000255517"/>
    </source>
</evidence>
<comment type="similarity">
    <text evidence="1">Belongs to the CvfB family.</text>
</comment>
<dbReference type="Gene3D" id="2.40.50.140">
    <property type="entry name" value="Nucleic acid-binding proteins"/>
    <property type="match status" value="2"/>
</dbReference>
<dbReference type="RefSeq" id="WP_009346311.1">
    <property type="nucleotide sequence ID" value="NZ_CAMUOS010000004.1"/>
</dbReference>
<feature type="domain" description="S1 motif" evidence="2">
    <location>
        <begin position="142"/>
        <end position="202"/>
    </location>
</feature>
<dbReference type="STRING" id="1122949.GCA_000378725_00994"/>
<dbReference type="OrthoDB" id="9801597at2"/>
<sequence length="275" mass="31367">MELGKIQKLKIKKITGNGCYLLDNENNEIFIKKEEVKNPKVGEFIEVFIYNGHNKDICATTKKPLAQVGDLKKLKIVEKSKYGYFVDIGIDKDILLPFGETQGRLQVGEKYLLYLFHDRSQRLALTMNIKDKLKLNENFQINDMVTGTIYAIGKVGYFVAVEDKYDGMIPKEEVKGLLVIGDEVQARVARVLTNGFITLTLREKAYKQMNVDAEQILKMLKDNGGTLYLGDKSTPEEVKEITGLSKSAFKRAQGALYKRRLIDLYDRKIVLKNEK</sequence>
<protein>
    <submittedName>
        <fullName evidence="3">Conserved virulence factor B</fullName>
    </submittedName>
</protein>
<evidence type="ECO:0000259" key="2">
    <source>
        <dbReference type="PROSITE" id="PS50126"/>
    </source>
</evidence>
<dbReference type="InterPro" id="IPR039566">
    <property type="entry name" value="CvfB_S1_st"/>
</dbReference>
<name>A0A379C5B6_9FIRM</name>
<dbReference type="EMBL" id="UGSZ01000001">
    <property type="protein sequence ID" value="SUB57414.1"/>
    <property type="molecule type" value="Genomic_DNA"/>
</dbReference>
<dbReference type="PANTHER" id="PTHR37296">
    <property type="entry name" value="CONSERVED VIRULENCE FACTOR B"/>
    <property type="match status" value="1"/>
</dbReference>
<dbReference type="AlphaFoldDB" id="A0A379C5B6"/>
<evidence type="ECO:0000256" key="1">
    <source>
        <dbReference type="PIRNR" id="PIRNR012524"/>
    </source>
</evidence>
<dbReference type="SMART" id="SM00316">
    <property type="entry name" value="S1"/>
    <property type="match status" value="3"/>
</dbReference>
<evidence type="ECO:0000313" key="3">
    <source>
        <dbReference type="EMBL" id="SUB57414.1"/>
    </source>
</evidence>
<dbReference type="SUPFAM" id="SSF50249">
    <property type="entry name" value="Nucleic acid-binding proteins"/>
    <property type="match status" value="1"/>
</dbReference>
<dbReference type="InterPro" id="IPR036388">
    <property type="entry name" value="WH-like_DNA-bd_sf"/>
</dbReference>
<dbReference type="InterPro" id="IPR012340">
    <property type="entry name" value="NA-bd_OB-fold"/>
</dbReference>
<dbReference type="GO" id="GO:0003676">
    <property type="term" value="F:nucleic acid binding"/>
    <property type="evidence" value="ECO:0007669"/>
    <property type="project" value="InterPro"/>
</dbReference>
<dbReference type="PANTHER" id="PTHR37296:SF1">
    <property type="entry name" value="CONSERVED VIRULENCE FACTOR B"/>
    <property type="match status" value="1"/>
</dbReference>
<proteinExistence type="inferred from homology"/>
<dbReference type="InterPro" id="IPR003029">
    <property type="entry name" value="S1_domain"/>
</dbReference>